<proteinExistence type="inferred from homology"/>
<gene>
    <name evidence="4" type="primary">pqqA</name>
    <name evidence="4" type="ORF">F5544_18505</name>
</gene>
<dbReference type="KEGG" id="nah:F5544_18505"/>
<name>A0A6G9YE65_9NOCA</name>
<dbReference type="RefSeq" id="WP_167474367.1">
    <property type="nucleotide sequence ID" value="NZ_CP046172.1"/>
</dbReference>
<protein>
    <recommendedName>
        <fullName evidence="3">Coenzyme PQQ synthesis protein A</fullName>
    </recommendedName>
</protein>
<dbReference type="EMBL" id="CP046172">
    <property type="protein sequence ID" value="QIS11575.1"/>
    <property type="molecule type" value="Genomic_DNA"/>
</dbReference>
<evidence type="ECO:0000256" key="2">
    <source>
        <dbReference type="ARBA" id="ARBA00009325"/>
    </source>
</evidence>
<dbReference type="GO" id="GO:0018189">
    <property type="term" value="P:pyrroloquinoline quinone biosynthetic process"/>
    <property type="evidence" value="ECO:0007669"/>
    <property type="project" value="UniProtKB-UniPathway"/>
</dbReference>
<evidence type="ECO:0000256" key="3">
    <source>
        <dbReference type="ARBA" id="ARBA00015086"/>
    </source>
</evidence>
<sequence length="36" mass="4084">METIGKTPEQAKKPWHRPDFAFFDTALEVTAYSGRG</sequence>
<dbReference type="InterPro" id="IPR011725">
    <property type="entry name" value="PQQ_synth_PqqA"/>
</dbReference>
<evidence type="ECO:0000313" key="4">
    <source>
        <dbReference type="EMBL" id="QIS11575.1"/>
    </source>
</evidence>
<dbReference type="NCBIfam" id="TIGR02107">
    <property type="entry name" value="PQQ_syn_pqqA"/>
    <property type="match status" value="1"/>
</dbReference>
<comment type="similarity">
    <text evidence="2">Belongs to the PqqA family.</text>
</comment>
<reference evidence="4 5" key="1">
    <citation type="journal article" date="2019" name="ACS Chem. Biol.">
        <title>Identification and Mobilization of a Cryptic Antibiotic Biosynthesis Gene Locus from a Human-Pathogenic Nocardia Isolate.</title>
        <authorList>
            <person name="Herisse M."/>
            <person name="Ishida K."/>
            <person name="Porter J.L."/>
            <person name="Howden B."/>
            <person name="Hertweck C."/>
            <person name="Stinear T.P."/>
            <person name="Pidot S.J."/>
        </authorList>
    </citation>
    <scope>NUCLEOTIDE SEQUENCE [LARGE SCALE GENOMIC DNA]</scope>
    <source>
        <strain evidence="4 5">AUSMDU00012717</strain>
    </source>
</reference>
<accession>A0A6G9YE65</accession>
<evidence type="ECO:0000256" key="1">
    <source>
        <dbReference type="ARBA" id="ARBA00004886"/>
    </source>
</evidence>
<dbReference type="Proteomes" id="UP000503540">
    <property type="component" value="Chromosome"/>
</dbReference>
<comment type="pathway">
    <text evidence="1">Cofactor biosynthesis; pyrroloquinoline quinone biosynthesis.</text>
</comment>
<dbReference type="AlphaFoldDB" id="A0A6G9YE65"/>
<dbReference type="UniPathway" id="UPA00539"/>
<evidence type="ECO:0000313" key="5">
    <source>
        <dbReference type="Proteomes" id="UP000503540"/>
    </source>
</evidence>
<keyword evidence="5" id="KW-1185">Reference proteome</keyword>
<organism evidence="4 5">
    <name type="scientific">Nocardia arthritidis</name>
    <dbReference type="NCBI Taxonomy" id="228602"/>
    <lineage>
        <taxon>Bacteria</taxon>
        <taxon>Bacillati</taxon>
        <taxon>Actinomycetota</taxon>
        <taxon>Actinomycetes</taxon>
        <taxon>Mycobacteriales</taxon>
        <taxon>Nocardiaceae</taxon>
        <taxon>Nocardia</taxon>
    </lineage>
</organism>